<dbReference type="PANTHER" id="PTHR12418">
    <property type="entry name" value="ACYL-COENZYME A THIOESTERASE THEM4"/>
    <property type="match status" value="1"/>
</dbReference>
<dbReference type="RefSeq" id="WP_030137214.1">
    <property type="nucleotide sequence ID" value="NZ_LK021338.1"/>
</dbReference>
<evidence type="ECO:0000256" key="19">
    <source>
        <dbReference type="ARBA" id="ARBA00047588"/>
    </source>
</evidence>
<dbReference type="PANTHER" id="PTHR12418:SF19">
    <property type="entry name" value="ACYL-COENZYME A THIOESTERASE THEM4"/>
    <property type="match status" value="1"/>
</dbReference>
<name>A0AAV2WJZ8_MYCNE</name>
<evidence type="ECO:0000259" key="24">
    <source>
        <dbReference type="Pfam" id="PF03061"/>
    </source>
</evidence>
<dbReference type="AlphaFoldDB" id="A0AAV2WJZ8"/>
<keyword evidence="10" id="KW-0443">Lipid metabolism</keyword>
<evidence type="ECO:0000256" key="7">
    <source>
        <dbReference type="ARBA" id="ARBA00022801"/>
    </source>
</evidence>
<evidence type="ECO:0000256" key="14">
    <source>
        <dbReference type="ARBA" id="ARBA00037002"/>
    </source>
</evidence>
<reference evidence="25" key="1">
    <citation type="submission" date="2014-05" db="EMBL/GenBank/DDBJ databases">
        <authorList>
            <person name="Urmite Genomes"/>
        </authorList>
    </citation>
    <scope>NUCLEOTIDE SEQUENCE</scope>
    <source>
        <strain evidence="25">DSM 44074</strain>
    </source>
</reference>
<evidence type="ECO:0000256" key="4">
    <source>
        <dbReference type="ARBA" id="ARBA00022475"/>
    </source>
</evidence>
<evidence type="ECO:0000256" key="15">
    <source>
        <dbReference type="ARBA" id="ARBA00038456"/>
    </source>
</evidence>
<comment type="catalytic activity">
    <reaction evidence="23">
        <text>tetradecanoyl-CoA + H2O = tetradecanoate + CoA + H(+)</text>
        <dbReference type="Rhea" id="RHEA:40119"/>
        <dbReference type="ChEBI" id="CHEBI:15377"/>
        <dbReference type="ChEBI" id="CHEBI:15378"/>
        <dbReference type="ChEBI" id="CHEBI:30807"/>
        <dbReference type="ChEBI" id="CHEBI:57287"/>
        <dbReference type="ChEBI" id="CHEBI:57385"/>
    </reaction>
    <physiologicalReaction direction="left-to-right" evidence="23">
        <dbReference type="Rhea" id="RHEA:40120"/>
    </physiologicalReaction>
</comment>
<dbReference type="InterPro" id="IPR006683">
    <property type="entry name" value="Thioestr_dom"/>
</dbReference>
<comment type="catalytic activity">
    <reaction evidence="19">
        <text>octanoyl-CoA + H2O = octanoate + CoA + H(+)</text>
        <dbReference type="Rhea" id="RHEA:30143"/>
        <dbReference type="ChEBI" id="CHEBI:15377"/>
        <dbReference type="ChEBI" id="CHEBI:15378"/>
        <dbReference type="ChEBI" id="CHEBI:25646"/>
        <dbReference type="ChEBI" id="CHEBI:57287"/>
        <dbReference type="ChEBI" id="CHEBI:57386"/>
    </reaction>
    <physiologicalReaction direction="left-to-right" evidence="19">
        <dbReference type="Rhea" id="RHEA:30144"/>
    </physiologicalReaction>
</comment>
<keyword evidence="4" id="KW-1003">Cell membrane</keyword>
<dbReference type="SUPFAM" id="SSF54637">
    <property type="entry name" value="Thioesterase/thiol ester dehydrase-isomerase"/>
    <property type="match status" value="1"/>
</dbReference>
<evidence type="ECO:0000256" key="16">
    <source>
        <dbReference type="ARBA" id="ARBA00038848"/>
    </source>
</evidence>
<dbReference type="InterPro" id="IPR052365">
    <property type="entry name" value="THEM4/THEM5_acyl-CoA_thioest"/>
</dbReference>
<evidence type="ECO:0000256" key="6">
    <source>
        <dbReference type="ARBA" id="ARBA00022703"/>
    </source>
</evidence>
<dbReference type="EC" id="3.1.2.2" evidence="16"/>
<comment type="subcellular location">
    <subcellularLocation>
        <location evidence="3">Cell projection</location>
        <location evidence="3">Ruffle membrane</location>
    </subcellularLocation>
    <subcellularLocation>
        <location evidence="2">Cytoplasm</location>
    </subcellularLocation>
    <subcellularLocation>
        <location evidence="1">Membrane</location>
        <topology evidence="1">Peripheral membrane protein</topology>
    </subcellularLocation>
</comment>
<keyword evidence="7" id="KW-0378">Hydrolase</keyword>
<evidence type="ECO:0000256" key="22">
    <source>
        <dbReference type="ARBA" id="ARBA00048074"/>
    </source>
</evidence>
<comment type="catalytic activity">
    <reaction evidence="14">
        <text>(9Z)-octadecenoyl-CoA + H2O = (9Z)-octadecenoate + CoA + H(+)</text>
        <dbReference type="Rhea" id="RHEA:40139"/>
        <dbReference type="ChEBI" id="CHEBI:15377"/>
        <dbReference type="ChEBI" id="CHEBI:15378"/>
        <dbReference type="ChEBI" id="CHEBI:30823"/>
        <dbReference type="ChEBI" id="CHEBI:57287"/>
        <dbReference type="ChEBI" id="CHEBI:57387"/>
    </reaction>
    <physiologicalReaction direction="left-to-right" evidence="14">
        <dbReference type="Rhea" id="RHEA:40140"/>
    </physiologicalReaction>
</comment>
<evidence type="ECO:0000256" key="20">
    <source>
        <dbReference type="ARBA" id="ARBA00047734"/>
    </source>
</evidence>
<dbReference type="GO" id="GO:0016787">
    <property type="term" value="F:hydrolase activity"/>
    <property type="evidence" value="ECO:0007669"/>
    <property type="project" value="UniProtKB-KW"/>
</dbReference>
<evidence type="ECO:0000256" key="12">
    <source>
        <dbReference type="ARBA" id="ARBA00023273"/>
    </source>
</evidence>
<dbReference type="GO" id="GO:0005737">
    <property type="term" value="C:cytoplasm"/>
    <property type="evidence" value="ECO:0007669"/>
    <property type="project" value="UniProtKB-SubCell"/>
</dbReference>
<evidence type="ECO:0000313" key="26">
    <source>
        <dbReference type="Proteomes" id="UP000028864"/>
    </source>
</evidence>
<evidence type="ECO:0000256" key="3">
    <source>
        <dbReference type="ARBA" id="ARBA00004632"/>
    </source>
</evidence>
<feature type="domain" description="Thioesterase" evidence="24">
    <location>
        <begin position="117"/>
        <end position="188"/>
    </location>
</feature>
<dbReference type="EMBL" id="LK021338">
    <property type="protein sequence ID" value="CDQ44574.1"/>
    <property type="molecule type" value="Genomic_DNA"/>
</dbReference>
<proteinExistence type="inferred from homology"/>
<dbReference type="CDD" id="cd03443">
    <property type="entry name" value="PaaI_thioesterase"/>
    <property type="match status" value="1"/>
</dbReference>
<keyword evidence="8" id="KW-0276">Fatty acid metabolism</keyword>
<evidence type="ECO:0000256" key="10">
    <source>
        <dbReference type="ARBA" id="ARBA00023098"/>
    </source>
</evidence>
<evidence type="ECO:0000256" key="2">
    <source>
        <dbReference type="ARBA" id="ARBA00004496"/>
    </source>
</evidence>
<keyword evidence="5" id="KW-0963">Cytoplasm</keyword>
<keyword evidence="6" id="KW-0053">Apoptosis</keyword>
<comment type="catalytic activity">
    <reaction evidence="13">
        <text>(5Z,8Z,11Z,14Z)-eicosatetraenoyl-CoA + H2O = (5Z,8Z,11Z,14Z)-eicosatetraenoate + CoA + H(+)</text>
        <dbReference type="Rhea" id="RHEA:40151"/>
        <dbReference type="ChEBI" id="CHEBI:15377"/>
        <dbReference type="ChEBI" id="CHEBI:15378"/>
        <dbReference type="ChEBI" id="CHEBI:32395"/>
        <dbReference type="ChEBI" id="CHEBI:57287"/>
        <dbReference type="ChEBI" id="CHEBI:57368"/>
    </reaction>
    <physiologicalReaction direction="left-to-right" evidence="13">
        <dbReference type="Rhea" id="RHEA:40152"/>
    </physiologicalReaction>
</comment>
<reference evidence="25" key="2">
    <citation type="submission" date="2015-09" db="EMBL/GenBank/DDBJ databases">
        <title>Draft genome sequence of Mycobacterium neoaurum DSM 44074.</title>
        <authorList>
            <person name="Croce O."/>
            <person name="Robert C."/>
            <person name="Raoult D."/>
            <person name="Drancourt M."/>
        </authorList>
    </citation>
    <scope>NUCLEOTIDE SEQUENCE</scope>
    <source>
        <strain evidence="25">DSM 44074</strain>
    </source>
</reference>
<evidence type="ECO:0000256" key="21">
    <source>
        <dbReference type="ARBA" id="ARBA00047969"/>
    </source>
</evidence>
<organism evidence="25 26">
    <name type="scientific">Mycolicibacterium neoaurum</name>
    <name type="common">Mycobacterium neoaurum</name>
    <dbReference type="NCBI Taxonomy" id="1795"/>
    <lineage>
        <taxon>Bacteria</taxon>
        <taxon>Bacillati</taxon>
        <taxon>Actinomycetota</taxon>
        <taxon>Actinomycetes</taxon>
        <taxon>Mycobacteriales</taxon>
        <taxon>Mycobacteriaceae</taxon>
        <taxon>Mycolicibacterium</taxon>
    </lineage>
</organism>
<accession>A0AAV2WJZ8</accession>
<evidence type="ECO:0000256" key="13">
    <source>
        <dbReference type="ARBA" id="ARBA00035852"/>
    </source>
</evidence>
<comment type="similarity">
    <text evidence="15">Belongs to the THEM4/THEM5 thioesterase family.</text>
</comment>
<comment type="catalytic activity">
    <reaction evidence="22">
        <text>dodecanoyl-CoA + H2O = dodecanoate + CoA + H(+)</text>
        <dbReference type="Rhea" id="RHEA:30135"/>
        <dbReference type="ChEBI" id="CHEBI:15377"/>
        <dbReference type="ChEBI" id="CHEBI:15378"/>
        <dbReference type="ChEBI" id="CHEBI:18262"/>
        <dbReference type="ChEBI" id="CHEBI:57287"/>
        <dbReference type="ChEBI" id="CHEBI:57375"/>
    </reaction>
    <physiologicalReaction direction="left-to-right" evidence="22">
        <dbReference type="Rhea" id="RHEA:30136"/>
    </physiologicalReaction>
</comment>
<comment type="catalytic activity">
    <reaction evidence="21">
        <text>decanoyl-CoA + H2O = decanoate + CoA + H(+)</text>
        <dbReference type="Rhea" id="RHEA:40059"/>
        <dbReference type="ChEBI" id="CHEBI:15377"/>
        <dbReference type="ChEBI" id="CHEBI:15378"/>
        <dbReference type="ChEBI" id="CHEBI:27689"/>
        <dbReference type="ChEBI" id="CHEBI:57287"/>
        <dbReference type="ChEBI" id="CHEBI:61430"/>
    </reaction>
    <physiologicalReaction direction="left-to-right" evidence="21">
        <dbReference type="Rhea" id="RHEA:40060"/>
    </physiologicalReaction>
</comment>
<comment type="catalytic activity">
    <reaction evidence="20">
        <text>hexadecanoyl-CoA + H2O = hexadecanoate + CoA + H(+)</text>
        <dbReference type="Rhea" id="RHEA:16645"/>
        <dbReference type="ChEBI" id="CHEBI:7896"/>
        <dbReference type="ChEBI" id="CHEBI:15377"/>
        <dbReference type="ChEBI" id="CHEBI:15378"/>
        <dbReference type="ChEBI" id="CHEBI:57287"/>
        <dbReference type="ChEBI" id="CHEBI:57379"/>
        <dbReference type="EC" id="3.1.2.2"/>
    </reaction>
    <physiologicalReaction direction="left-to-right" evidence="20">
        <dbReference type="Rhea" id="RHEA:16646"/>
    </physiologicalReaction>
</comment>
<evidence type="ECO:0000313" key="25">
    <source>
        <dbReference type="EMBL" id="CDQ44574.1"/>
    </source>
</evidence>
<evidence type="ECO:0000256" key="11">
    <source>
        <dbReference type="ARBA" id="ARBA00023136"/>
    </source>
</evidence>
<keyword evidence="9" id="KW-0809">Transit peptide</keyword>
<keyword evidence="12" id="KW-0966">Cell projection</keyword>
<dbReference type="Pfam" id="PF03061">
    <property type="entry name" value="4HBT"/>
    <property type="match status" value="1"/>
</dbReference>
<evidence type="ECO:0000256" key="1">
    <source>
        <dbReference type="ARBA" id="ARBA00004170"/>
    </source>
</evidence>
<keyword evidence="11" id="KW-0472">Membrane</keyword>
<dbReference type="Gene3D" id="3.10.129.10">
    <property type="entry name" value="Hotdog Thioesterase"/>
    <property type="match status" value="1"/>
</dbReference>
<evidence type="ECO:0000256" key="23">
    <source>
        <dbReference type="ARBA" id="ARBA00048180"/>
    </source>
</evidence>
<dbReference type="GO" id="GO:0016020">
    <property type="term" value="C:membrane"/>
    <property type="evidence" value="ECO:0007669"/>
    <property type="project" value="UniProtKB-SubCell"/>
</dbReference>
<evidence type="ECO:0000256" key="8">
    <source>
        <dbReference type="ARBA" id="ARBA00022832"/>
    </source>
</evidence>
<dbReference type="InterPro" id="IPR029069">
    <property type="entry name" value="HotDog_dom_sf"/>
</dbReference>
<dbReference type="Proteomes" id="UP000028864">
    <property type="component" value="Unassembled WGS sequence"/>
</dbReference>
<evidence type="ECO:0000256" key="9">
    <source>
        <dbReference type="ARBA" id="ARBA00022946"/>
    </source>
</evidence>
<evidence type="ECO:0000256" key="17">
    <source>
        <dbReference type="ARBA" id="ARBA00040123"/>
    </source>
</evidence>
<evidence type="ECO:0000256" key="5">
    <source>
        <dbReference type="ARBA" id="ARBA00022490"/>
    </source>
</evidence>
<evidence type="ECO:0000256" key="18">
    <source>
        <dbReference type="ARBA" id="ARBA00043210"/>
    </source>
</evidence>
<protein>
    <recommendedName>
        <fullName evidence="17">Acyl-coenzyme A thioesterase THEM4</fullName>
        <ecNumber evidence="16">3.1.2.2</ecNumber>
    </recommendedName>
    <alternativeName>
        <fullName evidence="18">Thioesterase superfamily member 4</fullName>
    </alternativeName>
</protein>
<sequence>MSAPLAADEARRLEDLYGPLTQSLRTLIDVTIRSRADDTDVRQAHSLINQAVTLLSSRLDPEPFGVRATTEGGTLTWGNVAIGLRNAIAFPLHVIRDDNGATSADLHVTAPYEGPPGHVHGGVCALILDHVLGATAHQPGRPAVTGTLTVRYVAPTRLGPLRAEAWVESETESKTVAVGHLRNSEGTVTVEAHGVFIRPKAKHDN</sequence>
<dbReference type="GO" id="GO:0006631">
    <property type="term" value="P:fatty acid metabolic process"/>
    <property type="evidence" value="ECO:0007669"/>
    <property type="project" value="UniProtKB-KW"/>
</dbReference>
<gene>
    <name evidence="25" type="ORF">BN1047_02454</name>
</gene>